<keyword evidence="3 5" id="KW-0687">Ribonucleoprotein</keyword>
<dbReference type="GO" id="GO:0005840">
    <property type="term" value="C:ribosome"/>
    <property type="evidence" value="ECO:0007669"/>
    <property type="project" value="UniProtKB-KW"/>
</dbReference>
<evidence type="ECO:0000313" key="7">
    <source>
        <dbReference type="Proteomes" id="UP000285961"/>
    </source>
</evidence>
<comment type="caution">
    <text evidence="6">The sequence shown here is derived from an EMBL/GenBank/DDBJ whole genome shotgun (WGS) entry which is preliminary data.</text>
</comment>
<accession>A0A419EUF0</accession>
<dbReference type="Gene3D" id="2.30.170.40">
    <property type="entry name" value="Ribosomal protein L28/L24"/>
    <property type="match status" value="1"/>
</dbReference>
<evidence type="ECO:0000256" key="1">
    <source>
        <dbReference type="ARBA" id="ARBA00008760"/>
    </source>
</evidence>
<dbReference type="InterPro" id="IPR037147">
    <property type="entry name" value="Ribosomal_bL28_sf"/>
</dbReference>
<keyword evidence="2 5" id="KW-0689">Ribosomal protein</keyword>
<gene>
    <name evidence="5 6" type="primary">rpmB</name>
    <name evidence="6" type="ORF">C4532_13925</name>
</gene>
<evidence type="ECO:0000256" key="3">
    <source>
        <dbReference type="ARBA" id="ARBA00023274"/>
    </source>
</evidence>
<dbReference type="GO" id="GO:0006412">
    <property type="term" value="P:translation"/>
    <property type="evidence" value="ECO:0007669"/>
    <property type="project" value="UniProtKB-UniRule"/>
</dbReference>
<dbReference type="Proteomes" id="UP000285961">
    <property type="component" value="Unassembled WGS sequence"/>
</dbReference>
<dbReference type="AlphaFoldDB" id="A0A419EUF0"/>
<protein>
    <recommendedName>
        <fullName evidence="4 5">Large ribosomal subunit protein bL28</fullName>
    </recommendedName>
</protein>
<evidence type="ECO:0000256" key="5">
    <source>
        <dbReference type="HAMAP-Rule" id="MF_00373"/>
    </source>
</evidence>
<dbReference type="SUPFAM" id="SSF143800">
    <property type="entry name" value="L28p-like"/>
    <property type="match status" value="1"/>
</dbReference>
<dbReference type="InterPro" id="IPR026569">
    <property type="entry name" value="Ribosomal_bL28"/>
</dbReference>
<evidence type="ECO:0000256" key="4">
    <source>
        <dbReference type="ARBA" id="ARBA00035174"/>
    </source>
</evidence>
<dbReference type="InterPro" id="IPR001383">
    <property type="entry name" value="Ribosomal_bL28_bact-type"/>
</dbReference>
<dbReference type="Gene3D" id="2.20.150.30">
    <property type="match status" value="1"/>
</dbReference>
<evidence type="ECO:0000256" key="2">
    <source>
        <dbReference type="ARBA" id="ARBA00022980"/>
    </source>
</evidence>
<dbReference type="GO" id="GO:1990904">
    <property type="term" value="C:ribonucleoprotein complex"/>
    <property type="evidence" value="ECO:0007669"/>
    <property type="project" value="UniProtKB-KW"/>
</dbReference>
<dbReference type="InterPro" id="IPR034704">
    <property type="entry name" value="Ribosomal_bL28/bL31-like_sf"/>
</dbReference>
<dbReference type="HAMAP" id="MF_00373">
    <property type="entry name" value="Ribosomal_bL28"/>
    <property type="match status" value="1"/>
</dbReference>
<organism evidence="6 7">
    <name type="scientific">Candidatus Abyssobacteria bacterium SURF_17</name>
    <dbReference type="NCBI Taxonomy" id="2093361"/>
    <lineage>
        <taxon>Bacteria</taxon>
        <taxon>Pseudomonadati</taxon>
        <taxon>Candidatus Hydrogenedentota</taxon>
        <taxon>Candidatus Abyssobacteria</taxon>
    </lineage>
</organism>
<reference evidence="6 7" key="1">
    <citation type="journal article" date="2017" name="ISME J.">
        <title>Energy and carbon metabolisms in a deep terrestrial subsurface fluid microbial community.</title>
        <authorList>
            <person name="Momper L."/>
            <person name="Jungbluth S.P."/>
            <person name="Lee M.D."/>
            <person name="Amend J.P."/>
        </authorList>
    </citation>
    <scope>NUCLEOTIDE SEQUENCE [LARGE SCALE GENOMIC DNA]</scope>
    <source>
        <strain evidence="6">SURF_17</strain>
    </source>
</reference>
<dbReference type="EMBL" id="QZKI01000098">
    <property type="protein sequence ID" value="RJP67843.1"/>
    <property type="molecule type" value="Genomic_DNA"/>
</dbReference>
<comment type="similarity">
    <text evidence="1 5">Belongs to the bacterial ribosomal protein bL28 family.</text>
</comment>
<proteinExistence type="inferred from homology"/>
<sequence>MARACDICGKKPVVGNNVSHANNRTKRRWKPNLQTTRAIHHGSVRTVRVCTNCLKSGKVQKAF</sequence>
<dbReference type="InterPro" id="IPR050096">
    <property type="entry name" value="Bacterial_rp_bL28"/>
</dbReference>
<evidence type="ECO:0000313" key="6">
    <source>
        <dbReference type="EMBL" id="RJP67843.1"/>
    </source>
</evidence>
<dbReference type="PANTHER" id="PTHR39080:SF1">
    <property type="entry name" value="LARGE RIBOSOMAL SUBUNIT PROTEIN BL28A"/>
    <property type="match status" value="1"/>
</dbReference>
<dbReference type="PANTHER" id="PTHR39080">
    <property type="entry name" value="50S RIBOSOMAL PROTEIN L28"/>
    <property type="match status" value="1"/>
</dbReference>
<name>A0A419EUF0_9BACT</name>
<dbReference type="NCBIfam" id="TIGR00009">
    <property type="entry name" value="L28"/>
    <property type="match status" value="1"/>
</dbReference>
<dbReference type="GO" id="GO:0003735">
    <property type="term" value="F:structural constituent of ribosome"/>
    <property type="evidence" value="ECO:0007669"/>
    <property type="project" value="InterPro"/>
</dbReference>
<dbReference type="Pfam" id="PF00830">
    <property type="entry name" value="Ribosomal_L28"/>
    <property type="match status" value="1"/>
</dbReference>